<dbReference type="InterPro" id="IPR025970">
    <property type="entry name" value="SusE"/>
</dbReference>
<dbReference type="Pfam" id="PF14292">
    <property type="entry name" value="SusE"/>
    <property type="match status" value="1"/>
</dbReference>
<dbReference type="PROSITE" id="PS51257">
    <property type="entry name" value="PROKAR_LIPOPROTEIN"/>
    <property type="match status" value="1"/>
</dbReference>
<dbReference type="Proteomes" id="UP000195386">
    <property type="component" value="Unassembled WGS sequence"/>
</dbReference>
<name>A0A1Y3Z977_9BACE</name>
<gene>
    <name evidence="3" type="ORF">B5F97_01495</name>
</gene>
<feature type="domain" description="Outer membrane protein SusF/SusE-like C-terminal" evidence="2">
    <location>
        <begin position="461"/>
        <end position="540"/>
    </location>
</feature>
<feature type="domain" description="SusE outer membrane protein" evidence="1">
    <location>
        <begin position="25"/>
        <end position="121"/>
    </location>
</feature>
<protein>
    <submittedName>
        <fullName evidence="3">Uncharacterized protein</fullName>
    </submittedName>
</protein>
<proteinExistence type="predicted"/>
<dbReference type="Gene3D" id="2.60.40.3620">
    <property type="match status" value="2"/>
</dbReference>
<dbReference type="Pfam" id="PF16411">
    <property type="entry name" value="SusF_SusE"/>
    <property type="match status" value="1"/>
</dbReference>
<dbReference type="InterPro" id="IPR032187">
    <property type="entry name" value="SusF/SusE-like_C"/>
</dbReference>
<comment type="caution">
    <text evidence="3">The sequence shown here is derived from an EMBL/GenBank/DDBJ whole genome shotgun (WGS) entry which is preliminary data.</text>
</comment>
<reference evidence="4" key="1">
    <citation type="submission" date="2017-04" db="EMBL/GenBank/DDBJ databases">
        <title>Function of individual gut microbiota members based on whole genome sequencing of pure cultures obtained from chicken caecum.</title>
        <authorList>
            <person name="Medvecky M."/>
            <person name="Cejkova D."/>
            <person name="Polansky O."/>
            <person name="Karasova D."/>
            <person name="Kubasova T."/>
            <person name="Cizek A."/>
            <person name="Rychlik I."/>
        </authorList>
    </citation>
    <scope>NUCLEOTIDE SEQUENCE [LARGE SCALE GENOMIC DNA]</scope>
    <source>
        <strain evidence="4">An43</strain>
    </source>
</reference>
<accession>A0A1Y3Z977</accession>
<sequence length="546" mass="60106">MKKIYLYTLLLGFVGLTSCEDDATPVLSVKANAILQELPKSDYVFTADNASEPFTVKWTPTDYGFQASTSYTVMLTNLANEKSVELGTTSANELSLTNENINLLMNDLNVYPGQKGELAISLDYSAYEGKLDSVAGNVIKFKATPYDPRTVNIDWDYAYVAVYKPAVTKAAANADWNWATAYMIGDVNGDGKYEGWVNFEEDNLIYKVLDGKTYEVLGEGQTVAKKGFYQISVVEGEVTQSANPVLWGVAGDATPKGWGEMTKLDYNSETRLWSKVIKLLAGKEFKFRADPEQWYGIATTNTNNDGGVLGGEENIKVIAEEDQTYLVTLNLTEVGKYSYTLEAVDFVPSTEFIYLPGDYQKDGTADASADDCLKIQSPGLDYIYTGTFVLYKDKSFNFYEDTDVYYGINGEIKWEEDGSKGTFNIQKNAGDKIKMDRSGNFRMDLDTKNLTGTITKAGWEVIGDATPGEWSAGTVMDYDPETKLWSITVTLKDGGMKFRKDGDWSKGDLGGDLSALTDGGGNITVTAGTYEIVLNVEAKTATMTKK</sequence>
<evidence type="ECO:0000259" key="2">
    <source>
        <dbReference type="Pfam" id="PF16411"/>
    </source>
</evidence>
<evidence type="ECO:0000313" key="3">
    <source>
        <dbReference type="EMBL" id="OUO03121.1"/>
    </source>
</evidence>
<evidence type="ECO:0000259" key="1">
    <source>
        <dbReference type="Pfam" id="PF14292"/>
    </source>
</evidence>
<dbReference type="EMBL" id="NFII01000001">
    <property type="protein sequence ID" value="OUO03121.1"/>
    <property type="molecule type" value="Genomic_DNA"/>
</dbReference>
<evidence type="ECO:0000313" key="4">
    <source>
        <dbReference type="Proteomes" id="UP000195386"/>
    </source>
</evidence>
<dbReference type="CDD" id="cd12956">
    <property type="entry name" value="CBM_SusE-F_like"/>
    <property type="match status" value="1"/>
</dbReference>
<dbReference type="RefSeq" id="WP_087425190.1">
    <property type="nucleotide sequence ID" value="NZ_NFII01000001.1"/>
</dbReference>
<organism evidence="3 4">
    <name type="scientific">Bacteroides clarus</name>
    <dbReference type="NCBI Taxonomy" id="626929"/>
    <lineage>
        <taxon>Bacteria</taxon>
        <taxon>Pseudomonadati</taxon>
        <taxon>Bacteroidota</taxon>
        <taxon>Bacteroidia</taxon>
        <taxon>Bacteroidales</taxon>
        <taxon>Bacteroidaceae</taxon>
        <taxon>Bacteroides</taxon>
    </lineage>
</organism>
<dbReference type="AlphaFoldDB" id="A0A1Y3Z977"/>